<dbReference type="InterPro" id="IPR036875">
    <property type="entry name" value="Znf_CCHC_sf"/>
</dbReference>
<dbReference type="Pfam" id="PF13917">
    <property type="entry name" value="zf-CCHC_3"/>
    <property type="match status" value="1"/>
</dbReference>
<evidence type="ECO:0000259" key="4">
    <source>
        <dbReference type="PROSITE" id="PS50158"/>
    </source>
</evidence>
<evidence type="ECO:0000256" key="1">
    <source>
        <dbReference type="PROSITE-ProRule" id="PRU00047"/>
    </source>
</evidence>
<feature type="signal peptide" evidence="3">
    <location>
        <begin position="1"/>
        <end position="17"/>
    </location>
</feature>
<feature type="domain" description="CCHC-type" evidence="4">
    <location>
        <begin position="349"/>
        <end position="362"/>
    </location>
</feature>
<evidence type="ECO:0000256" key="3">
    <source>
        <dbReference type="SAM" id="SignalP"/>
    </source>
</evidence>
<feature type="domain" description="CCHC-type" evidence="4">
    <location>
        <begin position="177"/>
        <end position="190"/>
    </location>
</feature>
<feature type="chain" id="PRO_5043855162" evidence="3">
    <location>
        <begin position="18"/>
        <end position="436"/>
    </location>
</feature>
<accession>A0AAV9IG54</accession>
<dbReference type="SUPFAM" id="SSF57756">
    <property type="entry name" value="Retrovirus zinc finger-like domains"/>
    <property type="match status" value="4"/>
</dbReference>
<evidence type="ECO:0000313" key="7">
    <source>
        <dbReference type="Proteomes" id="UP001300502"/>
    </source>
</evidence>
<comment type="caution">
    <text evidence="6">The sequence shown here is derived from an EMBL/GenBank/DDBJ whole genome shotgun (WGS) entry which is preliminary data.</text>
</comment>
<name>A0AAV9IG54_9RHOD</name>
<dbReference type="InterPro" id="IPR051714">
    <property type="entry name" value="Znf_CCHC_NABP"/>
</dbReference>
<dbReference type="AlphaFoldDB" id="A0AAV9IG54"/>
<dbReference type="InterPro" id="IPR001878">
    <property type="entry name" value="Znf_CCHC"/>
</dbReference>
<evidence type="ECO:0000259" key="5">
    <source>
        <dbReference type="PROSITE" id="PS50164"/>
    </source>
</evidence>
<dbReference type="Pfam" id="PF01541">
    <property type="entry name" value="GIY-YIG"/>
    <property type="match status" value="1"/>
</dbReference>
<feature type="domain" description="CCHC-type" evidence="4">
    <location>
        <begin position="220"/>
        <end position="233"/>
    </location>
</feature>
<dbReference type="Gene3D" id="3.40.1440.10">
    <property type="entry name" value="GIY-YIG endonuclease"/>
    <property type="match status" value="1"/>
</dbReference>
<keyword evidence="1" id="KW-0862">Zinc</keyword>
<dbReference type="Gene3D" id="4.10.60.10">
    <property type="entry name" value="Zinc finger, CCHC-type"/>
    <property type="match status" value="3"/>
</dbReference>
<feature type="domain" description="CCHC-type" evidence="4">
    <location>
        <begin position="142"/>
        <end position="157"/>
    </location>
</feature>
<protein>
    <submittedName>
        <fullName evidence="6">Uncharacterized protein</fullName>
    </submittedName>
</protein>
<dbReference type="InterPro" id="IPR035901">
    <property type="entry name" value="GIY-YIG_endonuc_sf"/>
</dbReference>
<dbReference type="Pfam" id="PF00098">
    <property type="entry name" value="zf-CCHC"/>
    <property type="match status" value="5"/>
</dbReference>
<feature type="compositionally biased region" description="Low complexity" evidence="2">
    <location>
        <begin position="412"/>
        <end position="429"/>
    </location>
</feature>
<dbReference type="PANTHER" id="PTHR23002">
    <property type="entry name" value="ZINC FINGER CCHC DOMAIN CONTAINING PROTEIN"/>
    <property type="match status" value="1"/>
</dbReference>
<dbReference type="SMART" id="SM00343">
    <property type="entry name" value="ZnF_C2HC"/>
    <property type="match status" value="6"/>
</dbReference>
<keyword evidence="7" id="KW-1185">Reference proteome</keyword>
<evidence type="ECO:0000313" key="6">
    <source>
        <dbReference type="EMBL" id="KAK4526196.1"/>
    </source>
</evidence>
<evidence type="ECO:0000256" key="2">
    <source>
        <dbReference type="SAM" id="MobiDB-lite"/>
    </source>
</evidence>
<proteinExistence type="predicted"/>
<feature type="region of interest" description="Disordered" evidence="2">
    <location>
        <begin position="400"/>
        <end position="436"/>
    </location>
</feature>
<sequence>MARVIIFVVIRLDLLSLQRRFAPGGILPWALDMASQSSEKKYIYVLRLRQNKWYIGSTTNVQQRIAQHFEGTGSAWTSRFPPIEIFDVVTQRDGWHEENLTKEYILLFGLENVRGGPYTSLEFTEEEEAFILRALDSFRNACFYCGSTDHMASSCPNTSVSSSEGDEQVDFRASQGCLRCGRSGHSTSDCYATTDVNGTLIESLRRSRPSQNQNDNSFVCFRCGRLGHFASECYFTTDVNGACINSPRRSRPTQSQNDNSFVCFRCRRSGHFASECYATTDVNGARINSPRRSRPTQSQNDSSFVCFRCRRSGHFASECYATTDVNGARINSPRRSRPTQSQNDSSFVCFRCRRSGHFASECYATTDVNGARIDSPRRYIHRIEITGEVRLSVNCNDFDSYSEHSESDSSSDESSSYSSSSYYSSIAGDIDSDDSL</sequence>
<dbReference type="SUPFAM" id="SSF82771">
    <property type="entry name" value="GIY-YIG endonuclease"/>
    <property type="match status" value="1"/>
</dbReference>
<keyword evidence="3" id="KW-0732">Signal</keyword>
<dbReference type="Proteomes" id="UP001300502">
    <property type="component" value="Unassembled WGS sequence"/>
</dbReference>
<organism evidence="6 7">
    <name type="scientific">Galdieria yellowstonensis</name>
    <dbReference type="NCBI Taxonomy" id="3028027"/>
    <lineage>
        <taxon>Eukaryota</taxon>
        <taxon>Rhodophyta</taxon>
        <taxon>Bangiophyceae</taxon>
        <taxon>Galdieriales</taxon>
        <taxon>Galdieriaceae</taxon>
        <taxon>Galdieria</taxon>
    </lineage>
</organism>
<keyword evidence="1" id="KW-0479">Metal-binding</keyword>
<dbReference type="EMBL" id="JANCYU010000037">
    <property type="protein sequence ID" value="KAK4526196.1"/>
    <property type="molecule type" value="Genomic_DNA"/>
</dbReference>
<dbReference type="GO" id="GO:0003676">
    <property type="term" value="F:nucleic acid binding"/>
    <property type="evidence" value="ECO:0007669"/>
    <property type="project" value="InterPro"/>
</dbReference>
<gene>
    <name evidence="6" type="ORF">GAYE_SCF20G4110</name>
</gene>
<feature type="domain" description="CCHC-type" evidence="4">
    <location>
        <begin position="263"/>
        <end position="276"/>
    </location>
</feature>
<dbReference type="PROSITE" id="PS50164">
    <property type="entry name" value="GIY_YIG"/>
    <property type="match status" value="1"/>
</dbReference>
<dbReference type="InterPro" id="IPR000305">
    <property type="entry name" value="GIY-YIG_endonuc"/>
</dbReference>
<feature type="domain" description="CCHC-type" evidence="4">
    <location>
        <begin position="306"/>
        <end position="319"/>
    </location>
</feature>
<reference evidence="6 7" key="1">
    <citation type="submission" date="2022-07" db="EMBL/GenBank/DDBJ databases">
        <title>Genome-wide signatures of adaptation to extreme environments.</title>
        <authorList>
            <person name="Cho C.H."/>
            <person name="Yoon H.S."/>
        </authorList>
    </citation>
    <scope>NUCLEOTIDE SEQUENCE [LARGE SCALE GENOMIC DNA]</scope>
    <source>
        <strain evidence="6 7">108.79 E11</strain>
    </source>
</reference>
<keyword evidence="1" id="KW-0863">Zinc-finger</keyword>
<feature type="domain" description="GIY-YIG" evidence="5">
    <location>
        <begin position="39"/>
        <end position="113"/>
    </location>
</feature>
<dbReference type="GO" id="GO:0008270">
    <property type="term" value="F:zinc ion binding"/>
    <property type="evidence" value="ECO:0007669"/>
    <property type="project" value="UniProtKB-KW"/>
</dbReference>
<dbReference type="PROSITE" id="PS50158">
    <property type="entry name" value="ZF_CCHC"/>
    <property type="match status" value="6"/>
</dbReference>